<dbReference type="Pfam" id="PF02223">
    <property type="entry name" value="Thymidylate_kin"/>
    <property type="match status" value="1"/>
</dbReference>
<keyword evidence="4 8" id="KW-0547">Nucleotide-binding</keyword>
<dbReference type="STRING" id="1798550.A2927_01070"/>
<name>A0A1G2BMX2_9BACT</name>
<evidence type="ECO:0000256" key="4">
    <source>
        <dbReference type="ARBA" id="ARBA00022741"/>
    </source>
</evidence>
<dbReference type="GO" id="GO:0004798">
    <property type="term" value="F:dTMP kinase activity"/>
    <property type="evidence" value="ECO:0007669"/>
    <property type="project" value="UniProtKB-UniRule"/>
</dbReference>
<comment type="catalytic activity">
    <reaction evidence="7 8">
        <text>dTMP + ATP = dTDP + ADP</text>
        <dbReference type="Rhea" id="RHEA:13517"/>
        <dbReference type="ChEBI" id="CHEBI:30616"/>
        <dbReference type="ChEBI" id="CHEBI:58369"/>
        <dbReference type="ChEBI" id="CHEBI:63528"/>
        <dbReference type="ChEBI" id="CHEBI:456216"/>
        <dbReference type="EC" id="2.7.4.9"/>
    </reaction>
</comment>
<dbReference type="Gene3D" id="3.40.50.300">
    <property type="entry name" value="P-loop containing nucleotide triphosphate hydrolases"/>
    <property type="match status" value="1"/>
</dbReference>
<dbReference type="GO" id="GO:0006233">
    <property type="term" value="P:dTDP biosynthetic process"/>
    <property type="evidence" value="ECO:0007669"/>
    <property type="project" value="InterPro"/>
</dbReference>
<dbReference type="PANTHER" id="PTHR10344">
    <property type="entry name" value="THYMIDYLATE KINASE"/>
    <property type="match status" value="1"/>
</dbReference>
<keyword evidence="6 8" id="KW-0067">ATP-binding</keyword>
<sequence>MKGKLIVFEGIDGVGKTTLSLTFKKELAKRGIPAIHYEKEAEDENGGYNKLKPFIKNNTPSSASLFFYLSSSIFKSGIINELLKSKWVICDRYIYSTLAYHKIRGANYQNFFKLNNLPIVWPDFYFLIKTNEKVRLARIERRKTSLKDDFKRKKRGSLVDRMEKELVRFHPHIINNNSDDIGKTVARIIHLVFRDV</sequence>
<feature type="binding site" evidence="8">
    <location>
        <begin position="10"/>
        <end position="17"/>
    </location>
    <ligand>
        <name>ATP</name>
        <dbReference type="ChEBI" id="CHEBI:30616"/>
    </ligand>
</feature>
<keyword evidence="2 8" id="KW-0808">Transferase</keyword>
<evidence type="ECO:0000256" key="5">
    <source>
        <dbReference type="ARBA" id="ARBA00022777"/>
    </source>
</evidence>
<dbReference type="InterPro" id="IPR018094">
    <property type="entry name" value="Thymidylate_kinase"/>
</dbReference>
<dbReference type="GO" id="GO:0004550">
    <property type="term" value="F:nucleoside diphosphate kinase activity"/>
    <property type="evidence" value="ECO:0007669"/>
    <property type="project" value="TreeGrafter"/>
</dbReference>
<comment type="function">
    <text evidence="8">Phosphorylation of dTMP to form dTDP in both de novo and salvage pathways of dTTP synthesis.</text>
</comment>
<dbReference type="EC" id="2.7.4.9" evidence="8"/>
<dbReference type="GO" id="GO:0005737">
    <property type="term" value="C:cytoplasm"/>
    <property type="evidence" value="ECO:0007669"/>
    <property type="project" value="TreeGrafter"/>
</dbReference>
<evidence type="ECO:0000259" key="9">
    <source>
        <dbReference type="Pfam" id="PF02223"/>
    </source>
</evidence>
<evidence type="ECO:0000313" key="10">
    <source>
        <dbReference type="EMBL" id="OGY89919.1"/>
    </source>
</evidence>
<dbReference type="SUPFAM" id="SSF52540">
    <property type="entry name" value="P-loop containing nucleoside triphosphate hydrolases"/>
    <property type="match status" value="1"/>
</dbReference>
<proteinExistence type="inferred from homology"/>
<dbReference type="GO" id="GO:0005524">
    <property type="term" value="F:ATP binding"/>
    <property type="evidence" value="ECO:0007669"/>
    <property type="project" value="UniProtKB-UniRule"/>
</dbReference>
<dbReference type="PANTHER" id="PTHR10344:SF4">
    <property type="entry name" value="UMP-CMP KINASE 2, MITOCHONDRIAL"/>
    <property type="match status" value="1"/>
</dbReference>
<dbReference type="HAMAP" id="MF_00165">
    <property type="entry name" value="Thymidylate_kinase"/>
    <property type="match status" value="1"/>
</dbReference>
<protein>
    <recommendedName>
        <fullName evidence="8">Thymidylate kinase</fullName>
        <ecNumber evidence="8">2.7.4.9</ecNumber>
    </recommendedName>
    <alternativeName>
        <fullName evidence="8">dTMP kinase</fullName>
    </alternativeName>
</protein>
<dbReference type="InterPro" id="IPR027417">
    <property type="entry name" value="P-loop_NTPase"/>
</dbReference>
<evidence type="ECO:0000256" key="6">
    <source>
        <dbReference type="ARBA" id="ARBA00022840"/>
    </source>
</evidence>
<evidence type="ECO:0000256" key="7">
    <source>
        <dbReference type="ARBA" id="ARBA00048743"/>
    </source>
</evidence>
<keyword evidence="3 8" id="KW-0545">Nucleotide biosynthesis</keyword>
<dbReference type="EMBL" id="MHKL01000005">
    <property type="protein sequence ID" value="OGY89919.1"/>
    <property type="molecule type" value="Genomic_DNA"/>
</dbReference>
<evidence type="ECO:0000256" key="3">
    <source>
        <dbReference type="ARBA" id="ARBA00022727"/>
    </source>
</evidence>
<gene>
    <name evidence="8" type="primary">tmk</name>
    <name evidence="10" type="ORF">A2927_01070</name>
</gene>
<reference evidence="10 11" key="1">
    <citation type="journal article" date="2016" name="Nat. Commun.">
        <title>Thousands of microbial genomes shed light on interconnected biogeochemical processes in an aquifer system.</title>
        <authorList>
            <person name="Anantharaman K."/>
            <person name="Brown C.T."/>
            <person name="Hug L.A."/>
            <person name="Sharon I."/>
            <person name="Castelle C.J."/>
            <person name="Probst A.J."/>
            <person name="Thomas B.C."/>
            <person name="Singh A."/>
            <person name="Wilkins M.J."/>
            <person name="Karaoz U."/>
            <person name="Brodie E.L."/>
            <person name="Williams K.H."/>
            <person name="Hubbard S.S."/>
            <person name="Banfield J.F."/>
        </authorList>
    </citation>
    <scope>NUCLEOTIDE SEQUENCE [LARGE SCALE GENOMIC DNA]</scope>
</reference>
<dbReference type="Proteomes" id="UP000178849">
    <property type="component" value="Unassembled WGS sequence"/>
</dbReference>
<accession>A0A1G2BMX2</accession>
<evidence type="ECO:0000313" key="11">
    <source>
        <dbReference type="Proteomes" id="UP000178849"/>
    </source>
</evidence>
<organism evidence="10 11">
    <name type="scientific">Candidatus Komeilibacteria bacterium RIFCSPLOWO2_01_FULL_45_10</name>
    <dbReference type="NCBI Taxonomy" id="1798550"/>
    <lineage>
        <taxon>Bacteria</taxon>
        <taxon>Candidatus Komeiliibacteriota</taxon>
    </lineage>
</organism>
<comment type="caution">
    <text evidence="10">The sequence shown here is derived from an EMBL/GenBank/DDBJ whole genome shotgun (WGS) entry which is preliminary data.</text>
</comment>
<comment type="similarity">
    <text evidence="1 8">Belongs to the thymidylate kinase family.</text>
</comment>
<dbReference type="AlphaFoldDB" id="A0A1G2BMX2"/>
<dbReference type="GO" id="GO:0006227">
    <property type="term" value="P:dUDP biosynthetic process"/>
    <property type="evidence" value="ECO:0007669"/>
    <property type="project" value="TreeGrafter"/>
</dbReference>
<evidence type="ECO:0000256" key="2">
    <source>
        <dbReference type="ARBA" id="ARBA00022679"/>
    </source>
</evidence>
<keyword evidence="5 8" id="KW-0418">Kinase</keyword>
<evidence type="ECO:0000256" key="1">
    <source>
        <dbReference type="ARBA" id="ARBA00009776"/>
    </source>
</evidence>
<dbReference type="GO" id="GO:0006235">
    <property type="term" value="P:dTTP biosynthetic process"/>
    <property type="evidence" value="ECO:0007669"/>
    <property type="project" value="UniProtKB-UniRule"/>
</dbReference>
<evidence type="ECO:0000256" key="8">
    <source>
        <dbReference type="HAMAP-Rule" id="MF_00165"/>
    </source>
</evidence>
<dbReference type="InterPro" id="IPR039430">
    <property type="entry name" value="Thymidylate_kin-like_dom"/>
</dbReference>
<feature type="domain" description="Thymidylate kinase-like" evidence="9">
    <location>
        <begin position="8"/>
        <end position="175"/>
    </location>
</feature>